<sequence length="148" mass="17166">MPDDKELNLEELGCKAVDLEPKFRTVKGQSYIILEVEMIHEKVKEIINAFFAKLGLSNRVDEISTVLQKLQKHIGPTRIRSLINEVANENELRKEANLKIIKDADVIKERTKTTVLSKIENWFKSIITDINDRSHVNEEYYHFTAKAE</sequence>
<evidence type="ECO:0000313" key="2">
    <source>
        <dbReference type="Proteomes" id="UP000244992"/>
    </source>
</evidence>
<name>A0A2U3QS88_ORITS</name>
<dbReference type="EMBL" id="LS398550">
    <property type="protein sequence ID" value="SPR03821.1"/>
    <property type="molecule type" value="Genomic_DNA"/>
</dbReference>
<proteinExistence type="predicted"/>
<protein>
    <submittedName>
        <fullName evidence="1">Conjugal transfer protein TraA</fullName>
    </submittedName>
</protein>
<organism evidence="1 2">
    <name type="scientific">Orientia tsutsugamushi</name>
    <name type="common">Rickettsia tsutsugamushi</name>
    <dbReference type="NCBI Taxonomy" id="784"/>
    <lineage>
        <taxon>Bacteria</taxon>
        <taxon>Pseudomonadati</taxon>
        <taxon>Pseudomonadota</taxon>
        <taxon>Alphaproteobacteria</taxon>
        <taxon>Rickettsiales</taxon>
        <taxon>Rickettsiaceae</taxon>
        <taxon>Rickettsieae</taxon>
        <taxon>Orientia</taxon>
    </lineage>
</organism>
<dbReference type="Proteomes" id="UP000244992">
    <property type="component" value="Chromosome I"/>
</dbReference>
<reference evidence="2" key="1">
    <citation type="submission" date="2018-03" db="EMBL/GenBank/DDBJ databases">
        <authorList>
            <person name="Batty M. E."/>
            <person name="Batty M E."/>
        </authorList>
    </citation>
    <scope>NUCLEOTIDE SEQUENCE [LARGE SCALE GENOMIC DNA]</scope>
</reference>
<evidence type="ECO:0000313" key="1">
    <source>
        <dbReference type="EMBL" id="SPR03821.1"/>
    </source>
</evidence>
<accession>A0A2U3QS88</accession>
<dbReference type="AlphaFoldDB" id="A0A2U3QS88"/>
<gene>
    <name evidence="1" type="primary">traA</name>
    <name evidence="1" type="ORF">KATO_00320</name>
</gene>